<keyword evidence="4 7" id="KW-0326">Glycosidase</keyword>
<dbReference type="Proteomes" id="UP000216057">
    <property type="component" value="Unassembled WGS sequence"/>
</dbReference>
<dbReference type="GO" id="GO:0005975">
    <property type="term" value="P:carbohydrate metabolic process"/>
    <property type="evidence" value="ECO:0007669"/>
    <property type="project" value="InterPro"/>
</dbReference>
<reference evidence="12 14" key="2">
    <citation type="submission" date="2020-10" db="EMBL/GenBank/DDBJ databases">
        <title>Genome sequencing of Bifidobacterium eulemuris_DSMZ_100216.</title>
        <authorList>
            <person name="Kim J."/>
        </authorList>
    </citation>
    <scope>NUCLEOTIDE SEQUENCE [LARGE SCALE GENOMIC DNA]</scope>
    <source>
        <strain evidence="12 14">DSM 100216</strain>
    </source>
</reference>
<dbReference type="InterPro" id="IPR023296">
    <property type="entry name" value="Glyco_hydro_beta-prop_sf"/>
</dbReference>
<dbReference type="CDD" id="cd18832">
    <property type="entry name" value="GH43_GsAbnA-like"/>
    <property type="match status" value="1"/>
</dbReference>
<keyword evidence="9" id="KW-0732">Signal</keyword>
<dbReference type="Gene3D" id="2.40.128.10">
    <property type="match status" value="1"/>
</dbReference>
<dbReference type="InterPro" id="IPR006710">
    <property type="entry name" value="Glyco_hydro_43"/>
</dbReference>
<evidence type="ECO:0000256" key="3">
    <source>
        <dbReference type="ARBA" id="ARBA00022801"/>
    </source>
</evidence>
<dbReference type="Pfam" id="PF04616">
    <property type="entry name" value="Glyco_hydro_43"/>
    <property type="match status" value="2"/>
</dbReference>
<evidence type="ECO:0000313" key="14">
    <source>
        <dbReference type="Proteomes" id="UP000593943"/>
    </source>
</evidence>
<keyword evidence="14" id="KW-1185">Reference proteome</keyword>
<feature type="active site" description="Proton acceptor" evidence="5">
    <location>
        <position position="59"/>
    </location>
</feature>
<dbReference type="KEGG" id="beu:BE0216_08535"/>
<dbReference type="PANTHER" id="PTHR43301:SF3">
    <property type="entry name" value="ARABINAN ENDO-1,5-ALPHA-L-ARABINOSIDASE A-RELATED"/>
    <property type="match status" value="1"/>
</dbReference>
<evidence type="ECO:0000313" key="13">
    <source>
        <dbReference type="Proteomes" id="UP000216057"/>
    </source>
</evidence>
<evidence type="ECO:0000256" key="6">
    <source>
        <dbReference type="PIRSR" id="PIRSR606710-2"/>
    </source>
</evidence>
<evidence type="ECO:0000256" key="4">
    <source>
        <dbReference type="ARBA" id="ARBA00023295"/>
    </source>
</evidence>
<evidence type="ECO:0000256" key="7">
    <source>
        <dbReference type="RuleBase" id="RU361187"/>
    </source>
</evidence>
<dbReference type="Pfam" id="PF16369">
    <property type="entry name" value="GH43_C"/>
    <property type="match status" value="1"/>
</dbReference>
<feature type="compositionally biased region" description="Basic and acidic residues" evidence="8">
    <location>
        <begin position="50"/>
        <end position="59"/>
    </location>
</feature>
<dbReference type="InterPro" id="IPR050727">
    <property type="entry name" value="GH43_arabinanases"/>
</dbReference>
<feature type="compositionally biased region" description="Low complexity" evidence="8">
    <location>
        <begin position="35"/>
        <end position="49"/>
    </location>
</feature>
<protein>
    <submittedName>
        <fullName evidence="11">Beta-xylosidase</fullName>
    </submittedName>
    <submittedName>
        <fullName evidence="12">Glycoside hydrolase family 43 protein</fullName>
    </submittedName>
</protein>
<feature type="region of interest" description="Disordered" evidence="8">
    <location>
        <begin position="35"/>
        <end position="59"/>
    </location>
</feature>
<evidence type="ECO:0000313" key="12">
    <source>
        <dbReference type="EMBL" id="QOL32480.1"/>
    </source>
</evidence>
<evidence type="ECO:0000256" key="8">
    <source>
        <dbReference type="SAM" id="MobiDB-lite"/>
    </source>
</evidence>
<evidence type="ECO:0000256" key="2">
    <source>
        <dbReference type="ARBA" id="ARBA00009865"/>
    </source>
</evidence>
<feature type="signal peptide" evidence="9">
    <location>
        <begin position="1"/>
        <end position="34"/>
    </location>
</feature>
<dbReference type="OrthoDB" id="9801455at2"/>
<dbReference type="SUPFAM" id="SSF75005">
    <property type="entry name" value="Arabinanase/levansucrase/invertase"/>
    <property type="match status" value="1"/>
</dbReference>
<sequence length="527" mass="57691">MTFTTTLIARARRAAAGILTAILLVGTIAGCSTASSTTGEAAGESSSETESIKRGESHDPSIVKADGTYYIFGSHRAWLKSDDMVNWTAFENNLSTDYESILGDIWTEWAKQSTNPDITGNMWAPDVVWNETMGKWCMYMSVNGDNYRSVIVLLTADDIEGDWTYVGPVVYSGFEKVNAAKTDVWQVLGEGADLTRYASQTDTGINAIDPCVKTDENGDMWMTFGSWFGGMWMFKLDPATGLRDYTTTYETVENQSDAYYGVKLAGGFGNSGEGSYLIKIGDYWYLFASYGNLQQTGGYQIRIFRSDKITGPYVDESGNTAVSTRAVGNNWQSEIGIRLMSSIQWSGNDNANIEVAQGHNSVLVDDDGTAWLVYHTRFSGRGEEHEVRVRQLMSTSDGWLVAAPYEYTGTKADEAGYDAADLAGDYELVTNEQNTSFKGPKKVTDKDSTDYRGVNKPINITLNADGTVSGDQTGTWEATDGSNQVTLTLGDVVYTGDFAKLPRDVDGKEVMTFTALGDNITIWASQL</sequence>
<feature type="chain" id="PRO_5044571799" evidence="9">
    <location>
        <begin position="35"/>
        <end position="527"/>
    </location>
</feature>
<evidence type="ECO:0000256" key="5">
    <source>
        <dbReference type="PIRSR" id="PIRSR606710-1"/>
    </source>
</evidence>
<dbReference type="InterPro" id="IPR032291">
    <property type="entry name" value="Abn2_C"/>
</dbReference>
<feature type="domain" description="Extracellular endo-alpha-(1-&gt;5)-L-arabinanase C-terminal" evidence="10">
    <location>
        <begin position="404"/>
        <end position="523"/>
    </location>
</feature>
<keyword evidence="3 7" id="KW-0378">Hydrolase</keyword>
<evidence type="ECO:0000256" key="9">
    <source>
        <dbReference type="SAM" id="SignalP"/>
    </source>
</evidence>
<dbReference type="Proteomes" id="UP000593943">
    <property type="component" value="Chromosome"/>
</dbReference>
<dbReference type="Gene3D" id="2.115.10.20">
    <property type="entry name" value="Glycosyl hydrolase domain, family 43"/>
    <property type="match status" value="1"/>
</dbReference>
<feature type="active site" description="Proton donor" evidence="5">
    <location>
        <position position="273"/>
    </location>
</feature>
<dbReference type="EMBL" id="CP062938">
    <property type="protein sequence ID" value="QOL32480.1"/>
    <property type="molecule type" value="Genomic_DNA"/>
</dbReference>
<comment type="similarity">
    <text evidence="2 7">Belongs to the glycosyl hydrolase 43 family.</text>
</comment>
<dbReference type="EMBL" id="MWWZ01000014">
    <property type="protein sequence ID" value="OZG64735.1"/>
    <property type="molecule type" value="Genomic_DNA"/>
</dbReference>
<accession>A0A261G0G3</accession>
<reference evidence="11 13" key="1">
    <citation type="journal article" date="2017" name="BMC Genomics">
        <title>Comparative genomic and phylogenomic analyses of the Bifidobacteriaceae family.</title>
        <authorList>
            <person name="Lugli G.A."/>
            <person name="Milani C."/>
            <person name="Turroni F."/>
            <person name="Duranti S."/>
            <person name="Mancabelli L."/>
            <person name="Mangifesta M."/>
            <person name="Ferrario C."/>
            <person name="Modesto M."/>
            <person name="Mattarelli P."/>
            <person name="Jiri K."/>
            <person name="van Sinderen D."/>
            <person name="Ventura M."/>
        </authorList>
    </citation>
    <scope>NUCLEOTIDE SEQUENCE [LARGE SCALE GENOMIC DNA]</scope>
    <source>
        <strain evidence="11 13">DSM 100216</strain>
    </source>
</reference>
<dbReference type="RefSeq" id="WP_094637592.1">
    <property type="nucleotide sequence ID" value="NZ_CP062938.1"/>
</dbReference>
<proteinExistence type="inferred from homology"/>
<name>A0A261G0G3_9BIFI</name>
<comment type="pathway">
    <text evidence="1">Glycan metabolism; L-arabinan degradation.</text>
</comment>
<dbReference type="PANTHER" id="PTHR43301">
    <property type="entry name" value="ARABINAN ENDO-1,5-ALPHA-L-ARABINOSIDASE"/>
    <property type="match status" value="1"/>
</dbReference>
<feature type="site" description="Important for catalytic activity, responsible for pKa modulation of the active site Glu and correct orientation of both the proton donor and substrate" evidence="6">
    <location>
        <position position="209"/>
    </location>
</feature>
<evidence type="ECO:0000256" key="1">
    <source>
        <dbReference type="ARBA" id="ARBA00004834"/>
    </source>
</evidence>
<evidence type="ECO:0000313" key="11">
    <source>
        <dbReference type="EMBL" id="OZG64735.1"/>
    </source>
</evidence>
<evidence type="ECO:0000259" key="10">
    <source>
        <dbReference type="Pfam" id="PF16369"/>
    </source>
</evidence>
<dbReference type="AlphaFoldDB" id="A0A261G0G3"/>
<organism evidence="11 13">
    <name type="scientific">Bifidobacterium eulemuris</name>
    <dbReference type="NCBI Taxonomy" id="1765219"/>
    <lineage>
        <taxon>Bacteria</taxon>
        <taxon>Bacillati</taxon>
        <taxon>Actinomycetota</taxon>
        <taxon>Actinomycetes</taxon>
        <taxon>Bifidobacteriales</taxon>
        <taxon>Bifidobacteriaceae</taxon>
        <taxon>Bifidobacterium</taxon>
    </lineage>
</organism>
<dbReference type="GO" id="GO:0004553">
    <property type="term" value="F:hydrolase activity, hydrolyzing O-glycosyl compounds"/>
    <property type="evidence" value="ECO:0007669"/>
    <property type="project" value="InterPro"/>
</dbReference>
<gene>
    <name evidence="12" type="ORF">BE0216_08535</name>
    <name evidence="11" type="ORF">BEUL_2090</name>
</gene>